<dbReference type="RefSeq" id="WP_102598599.1">
    <property type="nucleotide sequence ID" value="NZ_JABUYH010000012.1"/>
</dbReference>
<dbReference type="AlphaFoldDB" id="A0A2N7RZV5"/>
<comment type="caution">
    <text evidence="1">The sequence shown here is derived from an EMBL/GenBank/DDBJ whole genome shotgun (WGS) entry which is preliminary data.</text>
</comment>
<reference evidence="1 2" key="1">
    <citation type="journal article" date="2017" name="Elife">
        <title>Extensive horizontal gene transfer in cheese-associated bacteria.</title>
        <authorList>
            <person name="Bonham K.S."/>
            <person name="Wolfe B.E."/>
            <person name="Dutton R.J."/>
        </authorList>
    </citation>
    <scope>NUCLEOTIDE SEQUENCE [LARGE SCALE GENOMIC DNA]</scope>
    <source>
        <strain evidence="1 2">JB182</strain>
    </source>
</reference>
<accession>A0A2N7RZV5</accession>
<proteinExistence type="predicted"/>
<organism evidence="1 2">
    <name type="scientific">Glutamicibacter arilaitensis</name>
    <dbReference type="NCBI Taxonomy" id="256701"/>
    <lineage>
        <taxon>Bacteria</taxon>
        <taxon>Bacillati</taxon>
        <taxon>Actinomycetota</taxon>
        <taxon>Actinomycetes</taxon>
        <taxon>Micrococcales</taxon>
        <taxon>Micrococcaceae</taxon>
        <taxon>Glutamicibacter</taxon>
    </lineage>
</organism>
<protein>
    <submittedName>
        <fullName evidence="1">Uncharacterized protein</fullName>
    </submittedName>
</protein>
<name>A0A2N7RZV5_9MICC</name>
<gene>
    <name evidence="1" type="ORF">CIK84_12005</name>
</gene>
<dbReference type="Proteomes" id="UP000235739">
    <property type="component" value="Unassembled WGS sequence"/>
</dbReference>
<evidence type="ECO:0000313" key="2">
    <source>
        <dbReference type="Proteomes" id="UP000235739"/>
    </source>
</evidence>
<sequence length="138" mass="15416">MTDYSPGVGSKTDYREIMPGEIPRDEFLVSRLRQQCLPLPDVETATLSMQHALEFSTQKMLSKRELRKLTHDFLLALPGVEFDRTSLNSAISNVASAVLSFHGAPRTAQTIDDVLLAIHAYFWLESISAEALLEGFEC</sequence>
<dbReference type="EMBL" id="PNQX01000002">
    <property type="protein sequence ID" value="PMQ19408.1"/>
    <property type="molecule type" value="Genomic_DNA"/>
</dbReference>
<evidence type="ECO:0000313" key="1">
    <source>
        <dbReference type="EMBL" id="PMQ19408.1"/>
    </source>
</evidence>